<evidence type="ECO:0000313" key="2">
    <source>
        <dbReference type="EMBL" id="EGR34871.1"/>
    </source>
</evidence>
<evidence type="ECO:0000256" key="1">
    <source>
        <dbReference type="SAM" id="MobiDB-lite"/>
    </source>
</evidence>
<feature type="compositionally biased region" description="Basic and acidic residues" evidence="1">
    <location>
        <begin position="50"/>
        <end position="61"/>
    </location>
</feature>
<dbReference type="EMBL" id="GL983042">
    <property type="protein sequence ID" value="EGR34871.1"/>
    <property type="molecule type" value="Genomic_DNA"/>
</dbReference>
<organism evidence="2 3">
    <name type="scientific">Ichthyophthirius multifiliis</name>
    <name type="common">White spot disease agent</name>
    <name type="synonym">Ich</name>
    <dbReference type="NCBI Taxonomy" id="5932"/>
    <lineage>
        <taxon>Eukaryota</taxon>
        <taxon>Sar</taxon>
        <taxon>Alveolata</taxon>
        <taxon>Ciliophora</taxon>
        <taxon>Intramacronucleata</taxon>
        <taxon>Oligohymenophorea</taxon>
        <taxon>Hymenostomatida</taxon>
        <taxon>Ophryoglenina</taxon>
        <taxon>Ichthyophthirius</taxon>
    </lineage>
</organism>
<name>G0QIY6_ICHMU</name>
<protein>
    <submittedName>
        <fullName evidence="2">Uncharacterized protein</fullName>
    </submittedName>
</protein>
<sequence length="326" mass="38649">MIKINQEDQIILKASINLKNTKNPLLNEDEEDLNKQEIQKQPQIVPNKIQENEKTEEDKKEDIQELLPELNKQEDKIENLEDLEQKLKLLQQKQIMDLQQNSQINYIEKKVRQNVVNQNLDNILQSDRMYMIQNDVKGIKQYPQPDDMDQICEEDLEKEQGRAIVEKEYSVPIMDMNGEKLKGQLLVYLYDQDYSVTGFNEFNLVQRSDELISMIEEFEYGQEKENILSLKIIDQEKLSFFLPTKQRIILIFKFLTFRDFKSNQIAENCSLKSKYLQENTHDRTININITCQNTPSCNLGFKLQVQHLEKIVDNAFNIYTQQEYLI</sequence>
<reference evidence="2 3" key="1">
    <citation type="submission" date="2011-07" db="EMBL/GenBank/DDBJ databases">
        <authorList>
            <person name="Coyne R."/>
            <person name="Brami D."/>
            <person name="Johnson J."/>
            <person name="Hostetler J."/>
            <person name="Hannick L."/>
            <person name="Clark T."/>
            <person name="Cassidy-Hanley D."/>
            <person name="Inman J."/>
        </authorList>
    </citation>
    <scope>NUCLEOTIDE SEQUENCE [LARGE SCALE GENOMIC DNA]</scope>
    <source>
        <strain evidence="2 3">G5</strain>
    </source>
</reference>
<keyword evidence="3" id="KW-1185">Reference proteome</keyword>
<dbReference type="InParanoid" id="G0QIY6"/>
<dbReference type="GeneID" id="14911050"/>
<proteinExistence type="predicted"/>
<dbReference type="RefSeq" id="XP_004040175.1">
    <property type="nucleotide sequence ID" value="XM_004040127.1"/>
</dbReference>
<dbReference type="Proteomes" id="UP000008983">
    <property type="component" value="Unassembled WGS sequence"/>
</dbReference>
<gene>
    <name evidence="2" type="ORF">IMG5_001000</name>
</gene>
<dbReference type="AlphaFoldDB" id="G0QIY6"/>
<accession>G0QIY6</accession>
<evidence type="ECO:0000313" key="3">
    <source>
        <dbReference type="Proteomes" id="UP000008983"/>
    </source>
</evidence>
<feature type="region of interest" description="Disordered" evidence="1">
    <location>
        <begin position="21"/>
        <end position="61"/>
    </location>
</feature>